<evidence type="ECO:0000256" key="1">
    <source>
        <dbReference type="ARBA" id="ARBA00023002"/>
    </source>
</evidence>
<feature type="domain" description="Pyridoxamine 5'-phosphate oxidase N-terminal" evidence="2">
    <location>
        <begin position="18"/>
        <end position="140"/>
    </location>
</feature>
<dbReference type="EC" id="1.-.-.-" evidence="3"/>
<dbReference type="InterPro" id="IPR012349">
    <property type="entry name" value="Split_barrel_FMN-bd"/>
</dbReference>
<organism evidence="3 4">
    <name type="scientific">Naasia lichenicola</name>
    <dbReference type="NCBI Taxonomy" id="2565933"/>
    <lineage>
        <taxon>Bacteria</taxon>
        <taxon>Bacillati</taxon>
        <taxon>Actinomycetota</taxon>
        <taxon>Actinomycetes</taxon>
        <taxon>Micrococcales</taxon>
        <taxon>Microbacteriaceae</taxon>
        <taxon>Naasia</taxon>
    </lineage>
</organism>
<dbReference type="InterPro" id="IPR011576">
    <property type="entry name" value="Pyridox_Oxase_N"/>
</dbReference>
<evidence type="ECO:0000313" key="4">
    <source>
        <dbReference type="Proteomes" id="UP000309133"/>
    </source>
</evidence>
<dbReference type="InterPro" id="IPR052019">
    <property type="entry name" value="F420H2_bilvrd_red/Heme_oxyg"/>
</dbReference>
<dbReference type="SUPFAM" id="SSF50475">
    <property type="entry name" value="FMN-binding split barrel"/>
    <property type="match status" value="1"/>
</dbReference>
<proteinExistence type="predicted"/>
<dbReference type="Gene3D" id="2.30.110.10">
    <property type="entry name" value="Electron Transport, Fmn-binding Protein, Chain A"/>
    <property type="match status" value="1"/>
</dbReference>
<dbReference type="InterPro" id="IPR019965">
    <property type="entry name" value="PPOX_F420-dep_Rv2061_put"/>
</dbReference>
<keyword evidence="4" id="KW-1185">Reference proteome</keyword>
<dbReference type="EMBL" id="SSSM01000006">
    <property type="protein sequence ID" value="THG28794.1"/>
    <property type="molecule type" value="Genomic_DNA"/>
</dbReference>
<dbReference type="PANTHER" id="PTHR35176">
    <property type="entry name" value="HEME OXYGENASE HI_0854-RELATED"/>
    <property type="match status" value="1"/>
</dbReference>
<dbReference type="GO" id="GO:0016627">
    <property type="term" value="F:oxidoreductase activity, acting on the CH-CH group of donors"/>
    <property type="evidence" value="ECO:0007669"/>
    <property type="project" value="TreeGrafter"/>
</dbReference>
<dbReference type="AlphaFoldDB" id="A0A4S4FGG1"/>
<evidence type="ECO:0000313" key="3">
    <source>
        <dbReference type="EMBL" id="THG28794.1"/>
    </source>
</evidence>
<dbReference type="Proteomes" id="UP000309133">
    <property type="component" value="Unassembled WGS sequence"/>
</dbReference>
<protein>
    <submittedName>
        <fullName evidence="3">PPOX class F420-dependent oxidoreductase</fullName>
        <ecNumber evidence="3">1.-.-.-</ecNumber>
    </submittedName>
</protein>
<evidence type="ECO:0000259" key="2">
    <source>
        <dbReference type="Pfam" id="PF01243"/>
    </source>
</evidence>
<comment type="caution">
    <text evidence="3">The sequence shown here is derived from an EMBL/GenBank/DDBJ whole genome shotgun (WGS) entry which is preliminary data.</text>
</comment>
<dbReference type="GO" id="GO:0005829">
    <property type="term" value="C:cytosol"/>
    <property type="evidence" value="ECO:0007669"/>
    <property type="project" value="TreeGrafter"/>
</dbReference>
<name>A0A4S4FGG1_9MICO</name>
<gene>
    <name evidence="3" type="ORF">E6C64_17180</name>
</gene>
<dbReference type="Pfam" id="PF01243">
    <property type="entry name" value="PNPOx_N"/>
    <property type="match status" value="1"/>
</dbReference>
<reference evidence="3 4" key="1">
    <citation type="submission" date="2019-04" db="EMBL/GenBank/DDBJ databases">
        <authorList>
            <person name="Jiang L."/>
        </authorList>
    </citation>
    <scope>NUCLEOTIDE SEQUENCE [LARGE SCALE GENOMIC DNA]</scope>
    <source>
        <strain evidence="3 4">YIM 131853</strain>
    </source>
</reference>
<dbReference type="NCBIfam" id="TIGR03666">
    <property type="entry name" value="Rv2061_F420"/>
    <property type="match status" value="1"/>
</dbReference>
<dbReference type="PANTHER" id="PTHR35176:SF11">
    <property type="entry name" value="PYRIDOXAMINE 5'-PHOSPHATE OXIDASE FAMILY PROTEIN"/>
    <property type="match status" value="1"/>
</dbReference>
<accession>A0A4S4FGG1</accession>
<keyword evidence="1 3" id="KW-0560">Oxidoreductase</keyword>
<dbReference type="GO" id="GO:0070967">
    <property type="term" value="F:coenzyme F420 binding"/>
    <property type="evidence" value="ECO:0007669"/>
    <property type="project" value="TreeGrafter"/>
</dbReference>
<dbReference type="OrthoDB" id="5738083at2"/>
<sequence>MDSPNAADADPTLPAEFAALAESTYVSFTTFRRTGVGVSTPVWIARAGDALVFTTSRESGKVKRLRARGDVLLQACDRVGAIPDGAPEVVGRAVVVEDPDGIAEGIAAIIGKYKDAATRLIGGTGDRIAATRVVIRIAPAASPAD</sequence>